<name>A0ABR6DHT6_9HYPH</name>
<evidence type="ECO:0000313" key="2">
    <source>
        <dbReference type="Proteomes" id="UP000565455"/>
    </source>
</evidence>
<proteinExistence type="predicted"/>
<dbReference type="GeneID" id="96606671"/>
<accession>A0ABR6DHT6</accession>
<dbReference type="Proteomes" id="UP000565455">
    <property type="component" value="Unassembled WGS sequence"/>
</dbReference>
<protein>
    <submittedName>
        <fullName evidence="1">Uncharacterized protein</fullName>
    </submittedName>
</protein>
<dbReference type="RefSeq" id="WP_182593066.1">
    <property type="nucleotide sequence ID" value="NZ_JACJIM010000009.1"/>
</dbReference>
<dbReference type="EMBL" id="JACJIM010000009">
    <property type="protein sequence ID" value="MBA9065647.1"/>
    <property type="molecule type" value="Genomic_DNA"/>
</dbReference>
<keyword evidence="2" id="KW-1185">Reference proteome</keyword>
<reference evidence="1 2" key="1">
    <citation type="submission" date="2020-08" db="EMBL/GenBank/DDBJ databases">
        <title>Genomic Encyclopedia of Type Strains, Phase IV (KMG-IV): sequencing the most valuable type-strain genomes for metagenomic binning, comparative biology and taxonomic classification.</title>
        <authorList>
            <person name="Goeker M."/>
        </authorList>
    </citation>
    <scope>NUCLEOTIDE SEQUENCE [LARGE SCALE GENOMIC DNA]</scope>
    <source>
        <strain evidence="1 2">DSM 5686</strain>
    </source>
</reference>
<sequence length="116" mass="13178">MSNVVTPQAFATFPPPYRMQVVYDRLEAELSHLLDVDVTMEPLVMEDSDRQYPHLQFDTCRVWARRGTLSANVHGVIQDGSFFYRLAVYDGDTPKGLTDVRMTNLSDLIAHAKAVF</sequence>
<comment type="caution">
    <text evidence="1">The sequence shown here is derived from an EMBL/GenBank/DDBJ whole genome shotgun (WGS) entry which is preliminary data.</text>
</comment>
<organism evidence="1 2">
    <name type="scientific">Methylobacterium fujisawaense</name>
    <dbReference type="NCBI Taxonomy" id="107400"/>
    <lineage>
        <taxon>Bacteria</taxon>
        <taxon>Pseudomonadati</taxon>
        <taxon>Pseudomonadota</taxon>
        <taxon>Alphaproteobacteria</taxon>
        <taxon>Hyphomicrobiales</taxon>
        <taxon>Methylobacteriaceae</taxon>
        <taxon>Methylobacterium</taxon>
    </lineage>
</organism>
<gene>
    <name evidence="1" type="ORF">GGQ91_005069</name>
</gene>
<evidence type="ECO:0000313" key="1">
    <source>
        <dbReference type="EMBL" id="MBA9065647.1"/>
    </source>
</evidence>